<dbReference type="Pfam" id="PF13868">
    <property type="entry name" value="TPH"/>
    <property type="match status" value="1"/>
</dbReference>
<comment type="similarity">
    <text evidence="6">Belongs to the CFAP45 family.</text>
</comment>
<reference evidence="11" key="1">
    <citation type="submission" date="2022-01" db="UniProtKB">
        <authorList>
            <consortium name="EnsemblMetazoa"/>
        </authorList>
    </citation>
    <scope>IDENTIFICATION</scope>
</reference>
<dbReference type="InterPro" id="IPR033253">
    <property type="entry name" value="CFAP45"/>
</dbReference>
<feature type="domain" description="Trichohyalin-plectin-homology" evidence="10">
    <location>
        <begin position="132"/>
        <end position="477"/>
    </location>
</feature>
<evidence type="ECO:0000256" key="9">
    <source>
        <dbReference type="SAM" id="MobiDB-lite"/>
    </source>
</evidence>
<feature type="region of interest" description="Disordered" evidence="9">
    <location>
        <begin position="320"/>
        <end position="374"/>
    </location>
</feature>
<evidence type="ECO:0000256" key="1">
    <source>
        <dbReference type="ARBA" id="ARBA00004230"/>
    </source>
</evidence>
<keyword evidence="2" id="KW-0282">Flagellum</keyword>
<evidence type="ECO:0000256" key="2">
    <source>
        <dbReference type="ARBA" id="ARBA00022846"/>
    </source>
</evidence>
<dbReference type="GeneID" id="106667513"/>
<evidence type="ECO:0000256" key="8">
    <source>
        <dbReference type="SAM" id="Coils"/>
    </source>
</evidence>
<keyword evidence="3 8" id="KW-0175">Coiled coil</keyword>
<evidence type="ECO:0000256" key="5">
    <source>
        <dbReference type="ARBA" id="ARBA00023273"/>
    </source>
</evidence>
<comment type="subcellular location">
    <subcellularLocation>
        <location evidence="1">Cell projection</location>
        <location evidence="1">Cilium</location>
        <location evidence="1">Flagellum</location>
    </subcellularLocation>
</comment>
<accession>A0A8I6RU72</accession>
<evidence type="ECO:0000313" key="11">
    <source>
        <dbReference type="EnsemblMetazoa" id="XP_014250984.1"/>
    </source>
</evidence>
<dbReference type="RefSeq" id="XP_014250984.1">
    <property type="nucleotide sequence ID" value="XM_014395498.2"/>
</dbReference>
<evidence type="ECO:0000259" key="10">
    <source>
        <dbReference type="Pfam" id="PF13868"/>
    </source>
</evidence>
<dbReference type="PANTHER" id="PTHR15504">
    <property type="entry name" value="NASOPHARYNGEAL EPITHELIUM SPECIFIC PROTEIN 1"/>
    <property type="match status" value="1"/>
</dbReference>
<dbReference type="AlphaFoldDB" id="A0A8I6RU72"/>
<organism evidence="11 12">
    <name type="scientific">Cimex lectularius</name>
    <name type="common">Bed bug</name>
    <name type="synonym">Acanthia lectularia</name>
    <dbReference type="NCBI Taxonomy" id="79782"/>
    <lineage>
        <taxon>Eukaryota</taxon>
        <taxon>Metazoa</taxon>
        <taxon>Ecdysozoa</taxon>
        <taxon>Arthropoda</taxon>
        <taxon>Hexapoda</taxon>
        <taxon>Insecta</taxon>
        <taxon>Pterygota</taxon>
        <taxon>Neoptera</taxon>
        <taxon>Paraneoptera</taxon>
        <taxon>Hemiptera</taxon>
        <taxon>Heteroptera</taxon>
        <taxon>Panheteroptera</taxon>
        <taxon>Cimicomorpha</taxon>
        <taxon>Cimicidae</taxon>
        <taxon>Cimex</taxon>
    </lineage>
</organism>
<protein>
    <recommendedName>
        <fullName evidence="7">Cilia- and flagella-associated protein 45</fullName>
    </recommendedName>
</protein>
<dbReference type="GO" id="GO:0031514">
    <property type="term" value="C:motile cilium"/>
    <property type="evidence" value="ECO:0007669"/>
    <property type="project" value="UniProtKB-SubCell"/>
</dbReference>
<feature type="coiled-coil region" evidence="8">
    <location>
        <begin position="113"/>
        <end position="185"/>
    </location>
</feature>
<dbReference type="EnsemblMetazoa" id="XM_014395498.2">
    <property type="protein sequence ID" value="XP_014250984.1"/>
    <property type="gene ID" value="LOC106667513"/>
</dbReference>
<dbReference type="Proteomes" id="UP000494040">
    <property type="component" value="Unassembled WGS sequence"/>
</dbReference>
<name>A0A8I6RU72_CIMLE</name>
<evidence type="ECO:0000256" key="3">
    <source>
        <dbReference type="ARBA" id="ARBA00023054"/>
    </source>
</evidence>
<dbReference type="KEGG" id="clec:106667513"/>
<evidence type="ECO:0000313" key="12">
    <source>
        <dbReference type="Proteomes" id="UP000494040"/>
    </source>
</evidence>
<sequence>MVLEHKTEDLSKFLNPGEFIKNGKRYVRVVTHDSVRDLIIPNPNANLNTAVYCPEELKELSNRKNLGTENVTAFSKNLKEERENEARKAAFRKKELQSYPIYKEYGPRLNKLEQEAEAKANFLLNRAKEIREEDNDKIKLCNKLILSTKCHAIRDAQVAEKQTIQKELQEEERRLDMMMEQERKRMLAKEMLDKSGDHEKKEAYKKAITEQVQGKILEREMEAERLIEEMKILNETAIQGQINELQLMQKKAEQQKKMREDLNRINQTMIERADKERNQAKLADLKIQEFMRQKAELEDMREKELLAAKTEREKELTKLRAMQQKAQDRESEKDALRAKRRQEEVEREWREKEKRVKEEKQMKMDKLKQERMRQIEEKKRTQAIEAERERQENLRLQAVEQQIEKKEQEEENKRKQGLEKYKASLLKQINEKEYERIKMRKATYEEGISAAIERRNHEDFLKSIIKKKLNAIRVNNVPEKYVEEIEKRLNIN</sequence>
<dbReference type="OrthoDB" id="1902038at2759"/>
<dbReference type="OMA" id="WGHKPET"/>
<keyword evidence="12" id="KW-1185">Reference proteome</keyword>
<dbReference type="PANTHER" id="PTHR15504:SF0">
    <property type="entry name" value="CILIA- AND FLAGELLA-ASSOCIATED PROTEIN 45"/>
    <property type="match status" value="1"/>
</dbReference>
<feature type="compositionally biased region" description="Basic and acidic residues" evidence="9">
    <location>
        <begin position="326"/>
        <end position="374"/>
    </location>
</feature>
<keyword evidence="5" id="KW-0966">Cell projection</keyword>
<evidence type="ECO:0000256" key="4">
    <source>
        <dbReference type="ARBA" id="ARBA00023069"/>
    </source>
</evidence>
<keyword evidence="4" id="KW-0969">Cilium</keyword>
<dbReference type="InterPro" id="IPR043597">
    <property type="entry name" value="TPH_dom"/>
</dbReference>
<evidence type="ECO:0000256" key="7">
    <source>
        <dbReference type="ARBA" id="ARBA00034142"/>
    </source>
</evidence>
<proteinExistence type="inferred from homology"/>
<evidence type="ECO:0000256" key="6">
    <source>
        <dbReference type="ARBA" id="ARBA00034116"/>
    </source>
</evidence>